<dbReference type="AlphaFoldDB" id="A0A846XYP6"/>
<name>A0A846XYP6_9NOCA</name>
<feature type="transmembrane region" description="Helical" evidence="1">
    <location>
        <begin position="12"/>
        <end position="33"/>
    </location>
</feature>
<keyword evidence="1" id="KW-0812">Transmembrane</keyword>
<sequence>MSSDRGAVTVEAAIALAAVVVVVVLCLGALLAASMQIRCIDAAREAARLAARGARADALPAARRVAPPDAEIEVHGEGEWVVATVRARAPLLPMLRLRAEAVAAREPGEIGAVGEPE</sequence>
<dbReference type="InterPro" id="IPR049790">
    <property type="entry name" value="Rv3655c/TadE"/>
</dbReference>
<dbReference type="EMBL" id="JAAXOP010000003">
    <property type="protein sequence ID" value="NKY50188.1"/>
    <property type="molecule type" value="Genomic_DNA"/>
</dbReference>
<dbReference type="NCBIfam" id="NF041390">
    <property type="entry name" value="TadE_Rv3655c"/>
    <property type="match status" value="1"/>
</dbReference>
<keyword evidence="1" id="KW-1133">Transmembrane helix</keyword>
<accession>A0A846XYP6</accession>
<evidence type="ECO:0000256" key="1">
    <source>
        <dbReference type="SAM" id="Phobius"/>
    </source>
</evidence>
<evidence type="ECO:0000313" key="2">
    <source>
        <dbReference type="EMBL" id="NKY50188.1"/>
    </source>
</evidence>
<keyword evidence="3" id="KW-1185">Reference proteome</keyword>
<gene>
    <name evidence="2" type="ORF">HGA08_08205</name>
</gene>
<evidence type="ECO:0000313" key="3">
    <source>
        <dbReference type="Proteomes" id="UP000565711"/>
    </source>
</evidence>
<organism evidence="2 3">
    <name type="scientific">Nocardia vermiculata</name>
    <dbReference type="NCBI Taxonomy" id="257274"/>
    <lineage>
        <taxon>Bacteria</taxon>
        <taxon>Bacillati</taxon>
        <taxon>Actinomycetota</taxon>
        <taxon>Actinomycetes</taxon>
        <taxon>Mycobacteriales</taxon>
        <taxon>Nocardiaceae</taxon>
        <taxon>Nocardia</taxon>
    </lineage>
</organism>
<keyword evidence="1" id="KW-0472">Membrane</keyword>
<comment type="caution">
    <text evidence="2">The sequence shown here is derived from an EMBL/GenBank/DDBJ whole genome shotgun (WGS) entry which is preliminary data.</text>
</comment>
<protein>
    <submittedName>
        <fullName evidence="2">Pilus assembly protein TadE</fullName>
    </submittedName>
</protein>
<reference evidence="2 3" key="1">
    <citation type="submission" date="2020-04" db="EMBL/GenBank/DDBJ databases">
        <title>MicrobeNet Type strains.</title>
        <authorList>
            <person name="Nicholson A.C."/>
        </authorList>
    </citation>
    <scope>NUCLEOTIDE SEQUENCE [LARGE SCALE GENOMIC DNA]</scope>
    <source>
        <strain evidence="2 3">JCM 12354</strain>
    </source>
</reference>
<proteinExistence type="predicted"/>
<dbReference type="Proteomes" id="UP000565711">
    <property type="component" value="Unassembled WGS sequence"/>
</dbReference>